<dbReference type="Proteomes" id="UP000663090">
    <property type="component" value="Chromosome"/>
</dbReference>
<name>A0ABX7N0I9_9BACT</name>
<dbReference type="InterPro" id="IPR038186">
    <property type="entry name" value="CHAD_dom_sf"/>
</dbReference>
<sequence>MAQPTPIRGLSPDSELGLAARRILVARLADIRKPEAKLSDTFDDEAVHDMRVATRRLRAAFQMFRPLGGWVARLEPEVKRLQDALGGVRDLHVQSAWLRTVAMEARRETPGTRADITALGKAWLSGLASNETRLREELERWRSRTLPLLLRKVDVLEDAHRFVGRRVKEPLDWRVRRVRKRMDVYADSPDAASAHALRKDLKKLRYELEVFQPALRRTLGAMVQVFAPLQEGLGELHDADVRLEMFERLAARGKPRERKAARALLPLIRDGRAKSSAEVARELQRWHAEAIPRRLSQVLA</sequence>
<dbReference type="Pfam" id="PF05235">
    <property type="entry name" value="CHAD"/>
    <property type="match status" value="1"/>
</dbReference>
<proteinExistence type="predicted"/>
<dbReference type="PANTHER" id="PTHR39339:SF1">
    <property type="entry name" value="CHAD DOMAIN-CONTAINING PROTEIN"/>
    <property type="match status" value="1"/>
</dbReference>
<evidence type="ECO:0000259" key="1">
    <source>
        <dbReference type="PROSITE" id="PS51708"/>
    </source>
</evidence>
<dbReference type="InterPro" id="IPR007899">
    <property type="entry name" value="CHAD_dom"/>
</dbReference>
<evidence type="ECO:0000313" key="2">
    <source>
        <dbReference type="EMBL" id="QSQ11134.1"/>
    </source>
</evidence>
<evidence type="ECO:0000313" key="3">
    <source>
        <dbReference type="Proteomes" id="UP000663090"/>
    </source>
</evidence>
<dbReference type="EMBL" id="CP071091">
    <property type="protein sequence ID" value="QSQ11134.1"/>
    <property type="molecule type" value="Genomic_DNA"/>
</dbReference>
<dbReference type="SMART" id="SM00880">
    <property type="entry name" value="CHAD"/>
    <property type="match status" value="1"/>
</dbReference>
<dbReference type="PANTHER" id="PTHR39339">
    <property type="entry name" value="SLR1444 PROTEIN"/>
    <property type="match status" value="1"/>
</dbReference>
<keyword evidence="3" id="KW-1185">Reference proteome</keyword>
<accession>A0ABX7N0I9</accession>
<dbReference type="RefSeq" id="WP_206712894.1">
    <property type="nucleotide sequence ID" value="NZ_CP071091.1"/>
</dbReference>
<dbReference type="PROSITE" id="PS51708">
    <property type="entry name" value="CHAD"/>
    <property type="match status" value="1"/>
</dbReference>
<protein>
    <submittedName>
        <fullName evidence="2">CHAD domain-containing protein</fullName>
    </submittedName>
</protein>
<gene>
    <name evidence="2" type="ORF">JY572_22210</name>
</gene>
<feature type="domain" description="CHAD" evidence="1">
    <location>
        <begin position="13"/>
        <end position="291"/>
    </location>
</feature>
<organism evidence="2 3">
    <name type="scientific">Myxococcus landrumensis</name>
    <dbReference type="NCBI Taxonomy" id="2813577"/>
    <lineage>
        <taxon>Bacteria</taxon>
        <taxon>Pseudomonadati</taxon>
        <taxon>Myxococcota</taxon>
        <taxon>Myxococcia</taxon>
        <taxon>Myxococcales</taxon>
        <taxon>Cystobacterineae</taxon>
        <taxon>Myxococcaceae</taxon>
        <taxon>Myxococcus</taxon>
    </lineage>
</organism>
<reference evidence="2 3" key="1">
    <citation type="submission" date="2021-02" db="EMBL/GenBank/DDBJ databases">
        <title>De Novo genome assembly of isolated myxobacteria.</title>
        <authorList>
            <person name="Stevens D.C."/>
        </authorList>
    </citation>
    <scope>NUCLEOTIDE SEQUENCE [LARGE SCALE GENOMIC DNA]</scope>
    <source>
        <strain evidence="2 3">SCHIC003</strain>
    </source>
</reference>
<dbReference type="Gene3D" id="1.40.20.10">
    <property type="entry name" value="CHAD domain"/>
    <property type="match status" value="1"/>
</dbReference>